<accession>A0A4C1XAK9</accession>
<reference evidence="2 3" key="1">
    <citation type="journal article" date="2019" name="Commun. Biol.">
        <title>The bagworm genome reveals a unique fibroin gene that provides high tensile strength.</title>
        <authorList>
            <person name="Kono N."/>
            <person name="Nakamura H."/>
            <person name="Ohtoshi R."/>
            <person name="Tomita M."/>
            <person name="Numata K."/>
            <person name="Arakawa K."/>
        </authorList>
    </citation>
    <scope>NUCLEOTIDE SEQUENCE [LARGE SCALE GENOMIC DNA]</scope>
</reference>
<dbReference type="EMBL" id="BGZK01000775">
    <property type="protein sequence ID" value="GBP59972.1"/>
    <property type="molecule type" value="Genomic_DNA"/>
</dbReference>
<name>A0A4C1XAK9_EUMVA</name>
<evidence type="ECO:0000256" key="1">
    <source>
        <dbReference type="SAM" id="MobiDB-lite"/>
    </source>
</evidence>
<proteinExistence type="predicted"/>
<feature type="region of interest" description="Disordered" evidence="1">
    <location>
        <begin position="1"/>
        <end position="30"/>
    </location>
</feature>
<organism evidence="2 3">
    <name type="scientific">Eumeta variegata</name>
    <name type="common">Bagworm moth</name>
    <name type="synonym">Eumeta japonica</name>
    <dbReference type="NCBI Taxonomy" id="151549"/>
    <lineage>
        <taxon>Eukaryota</taxon>
        <taxon>Metazoa</taxon>
        <taxon>Ecdysozoa</taxon>
        <taxon>Arthropoda</taxon>
        <taxon>Hexapoda</taxon>
        <taxon>Insecta</taxon>
        <taxon>Pterygota</taxon>
        <taxon>Neoptera</taxon>
        <taxon>Endopterygota</taxon>
        <taxon>Lepidoptera</taxon>
        <taxon>Glossata</taxon>
        <taxon>Ditrysia</taxon>
        <taxon>Tineoidea</taxon>
        <taxon>Psychidae</taxon>
        <taxon>Oiketicinae</taxon>
        <taxon>Eumeta</taxon>
    </lineage>
</organism>
<dbReference type="AlphaFoldDB" id="A0A4C1XAK9"/>
<sequence>MKVVGERQTDKATNETTPLTNNRQQDAAGGIQWRREAWMEGGCGVMEWKLAIGTLTHWTKCNNGNCYFTSVFCENMVLHQSSWPLRAAVKLTIA</sequence>
<feature type="compositionally biased region" description="Basic and acidic residues" evidence="1">
    <location>
        <begin position="1"/>
        <end position="13"/>
    </location>
</feature>
<evidence type="ECO:0000313" key="2">
    <source>
        <dbReference type="EMBL" id="GBP59972.1"/>
    </source>
</evidence>
<comment type="caution">
    <text evidence="2">The sequence shown here is derived from an EMBL/GenBank/DDBJ whole genome shotgun (WGS) entry which is preliminary data.</text>
</comment>
<gene>
    <name evidence="2" type="ORF">EVAR_84472_1</name>
</gene>
<dbReference type="Proteomes" id="UP000299102">
    <property type="component" value="Unassembled WGS sequence"/>
</dbReference>
<protein>
    <submittedName>
        <fullName evidence="2">Uncharacterized protein</fullName>
    </submittedName>
</protein>
<evidence type="ECO:0000313" key="3">
    <source>
        <dbReference type="Proteomes" id="UP000299102"/>
    </source>
</evidence>
<feature type="compositionally biased region" description="Polar residues" evidence="1">
    <location>
        <begin position="14"/>
        <end position="25"/>
    </location>
</feature>
<keyword evidence="3" id="KW-1185">Reference proteome</keyword>